<name>L5LXW1_MYODS</name>
<proteinExistence type="predicted"/>
<feature type="compositionally biased region" description="Basic and acidic residues" evidence="1">
    <location>
        <begin position="81"/>
        <end position="91"/>
    </location>
</feature>
<reference evidence="3" key="1">
    <citation type="journal article" date="2013" name="Science">
        <title>Comparative analysis of bat genomes provides insight into the evolution of flight and immunity.</title>
        <authorList>
            <person name="Zhang G."/>
            <person name="Cowled C."/>
            <person name="Shi Z."/>
            <person name="Huang Z."/>
            <person name="Bishop-Lilly K.A."/>
            <person name="Fang X."/>
            <person name="Wynne J.W."/>
            <person name="Xiong Z."/>
            <person name="Baker M.L."/>
            <person name="Zhao W."/>
            <person name="Tachedjian M."/>
            <person name="Zhu Y."/>
            <person name="Zhou P."/>
            <person name="Jiang X."/>
            <person name="Ng J."/>
            <person name="Yang L."/>
            <person name="Wu L."/>
            <person name="Xiao J."/>
            <person name="Feng Y."/>
            <person name="Chen Y."/>
            <person name="Sun X."/>
            <person name="Zhang Y."/>
            <person name="Marsh G.A."/>
            <person name="Crameri G."/>
            <person name="Broder C.C."/>
            <person name="Frey K.G."/>
            <person name="Wang L.F."/>
            <person name="Wang J."/>
        </authorList>
    </citation>
    <scope>NUCLEOTIDE SEQUENCE [LARGE SCALE GENOMIC DNA]</scope>
</reference>
<feature type="region of interest" description="Disordered" evidence="1">
    <location>
        <begin position="81"/>
        <end position="101"/>
    </location>
</feature>
<dbReference type="Proteomes" id="UP000010556">
    <property type="component" value="Unassembled WGS sequence"/>
</dbReference>
<accession>L5LXW1</accession>
<evidence type="ECO:0000256" key="1">
    <source>
        <dbReference type="SAM" id="MobiDB-lite"/>
    </source>
</evidence>
<keyword evidence="3" id="KW-1185">Reference proteome</keyword>
<gene>
    <name evidence="2" type="ORF">MDA_GLEAN10013413</name>
</gene>
<dbReference type="AlphaFoldDB" id="L5LXW1"/>
<evidence type="ECO:0000313" key="2">
    <source>
        <dbReference type="EMBL" id="ELK30892.1"/>
    </source>
</evidence>
<sequence length="101" mass="11085">MASKGARKIERKENCDKSVEKTASFYKGKKGGVHDCSQACGIESPGLQRQGSDEVQRKREVQDSVKVDISREGNKISVEVSRRRTLREETTCSKGPKAGAS</sequence>
<organism evidence="2 3">
    <name type="scientific">Myotis davidii</name>
    <name type="common">David's myotis</name>
    <dbReference type="NCBI Taxonomy" id="225400"/>
    <lineage>
        <taxon>Eukaryota</taxon>
        <taxon>Metazoa</taxon>
        <taxon>Chordata</taxon>
        <taxon>Craniata</taxon>
        <taxon>Vertebrata</taxon>
        <taxon>Euteleostomi</taxon>
        <taxon>Mammalia</taxon>
        <taxon>Eutheria</taxon>
        <taxon>Laurasiatheria</taxon>
        <taxon>Chiroptera</taxon>
        <taxon>Yangochiroptera</taxon>
        <taxon>Vespertilionidae</taxon>
        <taxon>Myotis</taxon>
    </lineage>
</organism>
<evidence type="ECO:0000313" key="3">
    <source>
        <dbReference type="Proteomes" id="UP000010556"/>
    </source>
</evidence>
<protein>
    <submittedName>
        <fullName evidence="2">Uncharacterized protein</fullName>
    </submittedName>
</protein>
<dbReference type="EMBL" id="KB106583">
    <property type="protein sequence ID" value="ELK30892.1"/>
    <property type="molecule type" value="Genomic_DNA"/>
</dbReference>